<feature type="transmembrane region" description="Helical" evidence="7">
    <location>
        <begin position="217"/>
        <end position="245"/>
    </location>
</feature>
<gene>
    <name evidence="10" type="ORF">JW984_04130</name>
</gene>
<feature type="transmembrane region" description="Helical" evidence="7">
    <location>
        <begin position="292"/>
        <end position="317"/>
    </location>
</feature>
<dbReference type="Gene3D" id="3.40.50.720">
    <property type="entry name" value="NAD(P)-binding Rossmann-like Domain"/>
    <property type="match status" value="1"/>
</dbReference>
<feature type="transmembrane region" description="Helical" evidence="7">
    <location>
        <begin position="176"/>
        <end position="196"/>
    </location>
</feature>
<dbReference type="Proteomes" id="UP000809273">
    <property type="component" value="Unassembled WGS sequence"/>
</dbReference>
<keyword evidence="3" id="KW-0813">Transport</keyword>
<proteinExistence type="inferred from homology"/>
<evidence type="ECO:0000313" key="10">
    <source>
        <dbReference type="EMBL" id="MBN1572367.1"/>
    </source>
</evidence>
<dbReference type="Gene3D" id="1.20.1530.20">
    <property type="match status" value="1"/>
</dbReference>
<dbReference type="InterPro" id="IPR006153">
    <property type="entry name" value="Cation/H_exchanger_TM"/>
</dbReference>
<dbReference type="GO" id="GO:0008324">
    <property type="term" value="F:monoatomic cation transmembrane transporter activity"/>
    <property type="evidence" value="ECO:0007669"/>
    <property type="project" value="InterPro"/>
</dbReference>
<feature type="transmembrane region" description="Helical" evidence="7">
    <location>
        <begin position="323"/>
        <end position="344"/>
    </location>
</feature>
<dbReference type="PANTHER" id="PTHR42751">
    <property type="entry name" value="SODIUM/HYDROGEN EXCHANGER FAMILY/TRKA DOMAIN PROTEIN"/>
    <property type="match status" value="1"/>
</dbReference>
<evidence type="ECO:0000256" key="4">
    <source>
        <dbReference type="ARBA" id="ARBA00022692"/>
    </source>
</evidence>
<evidence type="ECO:0000256" key="7">
    <source>
        <dbReference type="SAM" id="Phobius"/>
    </source>
</evidence>
<feature type="transmembrane region" description="Helical" evidence="7">
    <location>
        <begin position="265"/>
        <end position="285"/>
    </location>
</feature>
<keyword evidence="4 7" id="KW-0812">Transmembrane</keyword>
<dbReference type="PROSITE" id="PS51202">
    <property type="entry name" value="RCK_C"/>
    <property type="match status" value="1"/>
</dbReference>
<organism evidence="10 11">
    <name type="scientific">Candidatus Zymogenus saltonus</name>
    <dbReference type="NCBI Taxonomy" id="2844893"/>
    <lineage>
        <taxon>Bacteria</taxon>
        <taxon>Deltaproteobacteria</taxon>
        <taxon>Candidatus Zymogenia</taxon>
        <taxon>Candidatus Zymogeniales</taxon>
        <taxon>Candidatus Zymogenaceae</taxon>
        <taxon>Candidatus Zymogenus</taxon>
    </lineage>
</organism>
<evidence type="ECO:0000256" key="1">
    <source>
        <dbReference type="ARBA" id="ARBA00004141"/>
    </source>
</evidence>
<dbReference type="InterPro" id="IPR036291">
    <property type="entry name" value="NAD(P)-bd_dom_sf"/>
</dbReference>
<evidence type="ECO:0000256" key="2">
    <source>
        <dbReference type="ARBA" id="ARBA00005551"/>
    </source>
</evidence>
<dbReference type="SUPFAM" id="SSF51735">
    <property type="entry name" value="NAD(P)-binding Rossmann-fold domains"/>
    <property type="match status" value="1"/>
</dbReference>
<feature type="domain" description="RCK N-terminal" evidence="8">
    <location>
        <begin position="413"/>
        <end position="530"/>
    </location>
</feature>
<dbReference type="InterPro" id="IPR036721">
    <property type="entry name" value="RCK_C_sf"/>
</dbReference>
<dbReference type="EMBL" id="JAFGIX010000020">
    <property type="protein sequence ID" value="MBN1572367.1"/>
    <property type="molecule type" value="Genomic_DNA"/>
</dbReference>
<feature type="transmembrane region" description="Helical" evidence="7">
    <location>
        <begin position="147"/>
        <end position="170"/>
    </location>
</feature>
<evidence type="ECO:0000256" key="5">
    <source>
        <dbReference type="ARBA" id="ARBA00022989"/>
    </source>
</evidence>
<protein>
    <submittedName>
        <fullName evidence="10">Cation:proton antiporter</fullName>
    </submittedName>
</protein>
<comment type="similarity">
    <text evidence="2">Belongs to the monovalent cation:proton antiporter 2 (CPA2) transporter (TC 2.A.37) family.</text>
</comment>
<evidence type="ECO:0000313" key="11">
    <source>
        <dbReference type="Proteomes" id="UP000809273"/>
    </source>
</evidence>
<dbReference type="PANTHER" id="PTHR42751:SF3">
    <property type="entry name" value="SODIUM_GLUTAMATE SYMPORTER"/>
    <property type="match status" value="1"/>
</dbReference>
<evidence type="ECO:0000259" key="9">
    <source>
        <dbReference type="PROSITE" id="PS51202"/>
    </source>
</evidence>
<dbReference type="GO" id="GO:0016020">
    <property type="term" value="C:membrane"/>
    <property type="evidence" value="ECO:0007669"/>
    <property type="project" value="UniProtKB-SubCell"/>
</dbReference>
<feature type="transmembrane region" description="Helical" evidence="7">
    <location>
        <begin position="115"/>
        <end position="135"/>
    </location>
</feature>
<feature type="transmembrane region" description="Helical" evidence="7">
    <location>
        <begin position="6"/>
        <end position="23"/>
    </location>
</feature>
<accession>A0A9D8KE07</accession>
<dbReference type="InterPro" id="IPR006037">
    <property type="entry name" value="RCK_C"/>
</dbReference>
<feature type="transmembrane region" description="Helical" evidence="7">
    <location>
        <begin position="356"/>
        <end position="374"/>
    </location>
</feature>
<comment type="subcellular location">
    <subcellularLocation>
        <location evidence="1">Membrane</location>
        <topology evidence="1">Multi-pass membrane protein</topology>
    </subcellularLocation>
</comment>
<dbReference type="Pfam" id="PF00999">
    <property type="entry name" value="Na_H_Exchanger"/>
    <property type="match status" value="1"/>
</dbReference>
<dbReference type="Pfam" id="PF02254">
    <property type="entry name" value="TrkA_N"/>
    <property type="match status" value="1"/>
</dbReference>
<reference evidence="10" key="2">
    <citation type="submission" date="2021-01" db="EMBL/GenBank/DDBJ databases">
        <authorList>
            <person name="Hahn C.R."/>
            <person name="Youssef N.H."/>
            <person name="Elshahed M."/>
        </authorList>
    </citation>
    <scope>NUCLEOTIDE SEQUENCE</scope>
    <source>
        <strain evidence="10">Zod_Metabat.24</strain>
    </source>
</reference>
<sequence>MEITIFNDILIIFGTAVVVLFICHRFDIPIVLGYITTGALIGPFALGLISSYKEVKMLSEIGIVLLLFSLGIEFSMKNLLRIGRNTILGGSLQVMSTIFVIFLIFMFLGKPFNESIFLGFLTALSSTAIVLKLLQDKAELETPHGQLSVGILIFQDIVIVLMILVVPFLAGSDENITTALFLFAVKAISIILLTIIGGQWFINRILYYVIKTQSKELLSLVIVVICFSIAWLTYFFGLSLAFGAFLAGLIISNSEYSQQVLSDVLPFRVVFSSFFFISIGMLLNVNYFIDNLVLAISAFSLIILIKIMLVSLSVFLLGYPIRVVIIVGLTICQVGEFSFLLLEIGGDLNLIANDTYQLFLNVAILTMLATPFLIKMSPSVSDAFNRLPIPNFLREGLYGTIAETYVEKTFHLKNHIMIIGFGINGRNVARSAKMKGIPYVIIEMNPDTIHLERKKGELILYGDGTHESILKKAGIKKAKVLVSVISDPAATRRIVSIARTLNKDISIIARTRFVSEMVPLYQLGADEVIPEEFETSIEIFSRVLMQFSVPDREIDQIVDEIRADGYSFYRSIFMKKDQLSDYAKCIPEIEICIYNIGEKSELAKKTVGEIDLRKRYDVDILMIRRGKETILDPNGDVTLKKGDRLILQGSPESVSKISDVFEDDLQ</sequence>
<evidence type="ECO:0000259" key="8">
    <source>
        <dbReference type="PROSITE" id="PS51201"/>
    </source>
</evidence>
<dbReference type="SUPFAM" id="SSF116726">
    <property type="entry name" value="TrkA C-terminal domain-like"/>
    <property type="match status" value="1"/>
</dbReference>
<feature type="transmembrane region" description="Helical" evidence="7">
    <location>
        <begin position="57"/>
        <end position="75"/>
    </location>
</feature>
<dbReference type="InterPro" id="IPR003148">
    <property type="entry name" value="RCK_N"/>
</dbReference>
<dbReference type="PROSITE" id="PS51201">
    <property type="entry name" value="RCK_N"/>
    <property type="match status" value="1"/>
</dbReference>
<dbReference type="Gene3D" id="3.30.70.1450">
    <property type="entry name" value="Regulator of K+ conductance, C-terminal domain"/>
    <property type="match status" value="1"/>
</dbReference>
<feature type="transmembrane region" description="Helical" evidence="7">
    <location>
        <begin position="30"/>
        <end position="51"/>
    </location>
</feature>
<dbReference type="GO" id="GO:1902600">
    <property type="term" value="P:proton transmembrane transport"/>
    <property type="evidence" value="ECO:0007669"/>
    <property type="project" value="InterPro"/>
</dbReference>
<feature type="transmembrane region" description="Helical" evidence="7">
    <location>
        <begin position="87"/>
        <end position="109"/>
    </location>
</feature>
<dbReference type="AlphaFoldDB" id="A0A9D8KE07"/>
<evidence type="ECO:0000256" key="6">
    <source>
        <dbReference type="ARBA" id="ARBA00023136"/>
    </source>
</evidence>
<comment type="caution">
    <text evidence="10">The sequence shown here is derived from an EMBL/GenBank/DDBJ whole genome shotgun (WGS) entry which is preliminary data.</text>
</comment>
<dbReference type="Pfam" id="PF02080">
    <property type="entry name" value="TrkA_C"/>
    <property type="match status" value="1"/>
</dbReference>
<feature type="domain" description="RCK C-terminal" evidence="9">
    <location>
        <begin position="577"/>
        <end position="663"/>
    </location>
</feature>
<keyword evidence="6 7" id="KW-0472">Membrane</keyword>
<dbReference type="GO" id="GO:0015297">
    <property type="term" value="F:antiporter activity"/>
    <property type="evidence" value="ECO:0007669"/>
    <property type="project" value="InterPro"/>
</dbReference>
<dbReference type="GO" id="GO:0006813">
    <property type="term" value="P:potassium ion transport"/>
    <property type="evidence" value="ECO:0007669"/>
    <property type="project" value="InterPro"/>
</dbReference>
<keyword evidence="5 7" id="KW-1133">Transmembrane helix</keyword>
<evidence type="ECO:0000256" key="3">
    <source>
        <dbReference type="ARBA" id="ARBA00022448"/>
    </source>
</evidence>
<name>A0A9D8KE07_9DELT</name>
<reference evidence="10" key="1">
    <citation type="journal article" date="2021" name="Environ. Microbiol.">
        <title>Genomic characterization of three novel Desulfobacterota classes expand the metabolic and phylogenetic diversity of the phylum.</title>
        <authorList>
            <person name="Murphy C.L."/>
            <person name="Biggerstaff J."/>
            <person name="Eichhorn A."/>
            <person name="Ewing E."/>
            <person name="Shahan R."/>
            <person name="Soriano D."/>
            <person name="Stewart S."/>
            <person name="VanMol K."/>
            <person name="Walker R."/>
            <person name="Walters P."/>
            <person name="Elshahed M.S."/>
            <person name="Youssef N.H."/>
        </authorList>
    </citation>
    <scope>NUCLEOTIDE SEQUENCE</scope>
    <source>
        <strain evidence="10">Zod_Metabat.24</strain>
    </source>
</reference>
<dbReference type="InterPro" id="IPR038770">
    <property type="entry name" value="Na+/solute_symporter_sf"/>
</dbReference>